<sequence length="89" mass="10283">MARQIGFRRDVVGDDRQLCYLDHHDRHGWHSRDGPARLWRGLPATLTELVVEMKEWFVQTSADSDAPDESTIRKRIGPIWYQLSAPVPA</sequence>
<organism evidence="1 2">
    <name type="scientific">Paracoccus aurantiacus</name>
    <dbReference type="NCBI Taxonomy" id="2599412"/>
    <lineage>
        <taxon>Bacteria</taxon>
        <taxon>Pseudomonadati</taxon>
        <taxon>Pseudomonadota</taxon>
        <taxon>Alphaproteobacteria</taxon>
        <taxon>Rhodobacterales</taxon>
        <taxon>Paracoccaceae</taxon>
        <taxon>Paracoccus</taxon>
    </lineage>
</organism>
<dbReference type="AlphaFoldDB" id="A0A5C6RWE0"/>
<protein>
    <submittedName>
        <fullName evidence="1">Uncharacterized protein</fullName>
    </submittedName>
</protein>
<accession>A0A5C6RWE0</accession>
<evidence type="ECO:0000313" key="1">
    <source>
        <dbReference type="EMBL" id="TXB65692.1"/>
    </source>
</evidence>
<dbReference type="EMBL" id="VOPL01000009">
    <property type="protein sequence ID" value="TXB65692.1"/>
    <property type="molecule type" value="Genomic_DNA"/>
</dbReference>
<comment type="caution">
    <text evidence="1">The sequence shown here is derived from an EMBL/GenBank/DDBJ whole genome shotgun (WGS) entry which is preliminary data.</text>
</comment>
<reference evidence="1 2" key="1">
    <citation type="submission" date="2019-08" db="EMBL/GenBank/DDBJ databases">
        <authorList>
            <person name="Ye J."/>
        </authorList>
    </citation>
    <scope>NUCLEOTIDE SEQUENCE [LARGE SCALE GENOMIC DNA]</scope>
    <source>
        <strain evidence="1 2">TK008</strain>
    </source>
</reference>
<proteinExistence type="predicted"/>
<gene>
    <name evidence="1" type="ORF">FQV27_16710</name>
</gene>
<dbReference type="Proteomes" id="UP000321562">
    <property type="component" value="Unassembled WGS sequence"/>
</dbReference>
<keyword evidence="2" id="KW-1185">Reference proteome</keyword>
<evidence type="ECO:0000313" key="2">
    <source>
        <dbReference type="Proteomes" id="UP000321562"/>
    </source>
</evidence>
<name>A0A5C6RWE0_9RHOB</name>